<accession>A0A3S1CX97</accession>
<evidence type="ECO:0000313" key="2">
    <source>
        <dbReference type="Proteomes" id="UP000281028"/>
    </source>
</evidence>
<organism evidence="1 2">
    <name type="scientific">Chitinophaga solisilvae</name>
    <dbReference type="NCBI Taxonomy" id="1233460"/>
    <lineage>
        <taxon>Bacteria</taxon>
        <taxon>Pseudomonadati</taxon>
        <taxon>Bacteroidota</taxon>
        <taxon>Chitinophagia</taxon>
        <taxon>Chitinophagales</taxon>
        <taxon>Chitinophagaceae</taxon>
        <taxon>Chitinophaga</taxon>
    </lineage>
</organism>
<reference evidence="1" key="1">
    <citation type="submission" date="2020-05" db="EMBL/GenBank/DDBJ databases">
        <title>Chitinophaga laudate sp. nov., isolated from a tropical peat swamp.</title>
        <authorList>
            <person name="Goh C.B.S."/>
            <person name="Lee M.S."/>
            <person name="Parimannan S."/>
            <person name="Pasbakhsh P."/>
            <person name="Yule C.M."/>
            <person name="Rajandas H."/>
            <person name="Loke S."/>
            <person name="Croft L."/>
            <person name="Tan J.B.L."/>
        </authorList>
    </citation>
    <scope>NUCLEOTIDE SEQUENCE</scope>
    <source>
        <strain evidence="1">Mgbs1</strain>
    </source>
</reference>
<proteinExistence type="predicted"/>
<protein>
    <submittedName>
        <fullName evidence="1">Uncharacterized protein</fullName>
    </submittedName>
</protein>
<name>A0A3S1CX97_9BACT</name>
<dbReference type="RefSeq" id="WP_127043987.1">
    <property type="nucleotide sequence ID" value="NZ_JAABOK010000029.1"/>
</dbReference>
<sequence>MKKTLIFIALAILATGQSFATRPLSKDIISSQQITGTYKLRIELVNTNGTPVTGSHMLHGFWVRNAQGQYIDASNQEGDQFEELSAGTYTVGAYPGPWDGAVPQTVTVNETAVGPDGWVVVKLVYWVE</sequence>
<dbReference type="OrthoDB" id="1271033at2"/>
<keyword evidence="2" id="KW-1185">Reference proteome</keyword>
<dbReference type="AlphaFoldDB" id="A0A3S1CX97"/>
<gene>
    <name evidence="1" type="ORF">ECE50_001080</name>
</gene>
<dbReference type="EMBL" id="RIAR02000001">
    <property type="protein sequence ID" value="NSL85403.1"/>
    <property type="molecule type" value="Genomic_DNA"/>
</dbReference>
<evidence type="ECO:0000313" key="1">
    <source>
        <dbReference type="EMBL" id="NSL85403.1"/>
    </source>
</evidence>
<comment type="caution">
    <text evidence="1">The sequence shown here is derived from an EMBL/GenBank/DDBJ whole genome shotgun (WGS) entry which is preliminary data.</text>
</comment>
<dbReference type="Proteomes" id="UP000281028">
    <property type="component" value="Unassembled WGS sequence"/>
</dbReference>